<dbReference type="EMBL" id="CP129683">
    <property type="protein sequence ID" value="XDS51385.1"/>
    <property type="molecule type" value="Genomic_DNA"/>
</dbReference>
<evidence type="ECO:0000313" key="4">
    <source>
        <dbReference type="EMBL" id="XDS46979.1"/>
    </source>
</evidence>
<dbReference type="GO" id="GO:0004077">
    <property type="term" value="F:biotin--[biotin carboxyl-carrier protein] ligase activity"/>
    <property type="evidence" value="ECO:0007669"/>
    <property type="project" value="InterPro"/>
</dbReference>
<feature type="domain" description="BPL/LPL catalytic" evidence="3">
    <location>
        <begin position="68"/>
        <end position="264"/>
    </location>
</feature>
<name>A0AB39UH81_9BIFI</name>
<evidence type="ECO:0000313" key="5">
    <source>
        <dbReference type="EMBL" id="XDS48316.1"/>
    </source>
</evidence>
<accession>A0AB39UH81</accession>
<dbReference type="AlphaFoldDB" id="A0AB39UH81"/>
<organism evidence="5">
    <name type="scientific">Bifidobacterium fermentum</name>
    <dbReference type="NCBI Taxonomy" id="3059035"/>
    <lineage>
        <taxon>Bacteria</taxon>
        <taxon>Bacillati</taxon>
        <taxon>Actinomycetota</taxon>
        <taxon>Actinomycetes</taxon>
        <taxon>Bifidobacteriales</taxon>
        <taxon>Bifidobacteriaceae</taxon>
        <taxon>Bifidobacterium</taxon>
    </lineage>
</organism>
<dbReference type="Gene3D" id="2.30.30.100">
    <property type="match status" value="1"/>
</dbReference>
<dbReference type="InterPro" id="IPR045864">
    <property type="entry name" value="aa-tRNA-synth_II/BPL/LPL"/>
</dbReference>
<dbReference type="PROSITE" id="PS51733">
    <property type="entry name" value="BPL_LPL_CATALYTIC"/>
    <property type="match status" value="1"/>
</dbReference>
<dbReference type="GO" id="GO:0005737">
    <property type="term" value="C:cytoplasm"/>
    <property type="evidence" value="ECO:0007669"/>
    <property type="project" value="TreeGrafter"/>
</dbReference>
<dbReference type="Gene3D" id="3.30.930.10">
    <property type="entry name" value="Bira Bifunctional Protein, Domain 2"/>
    <property type="match status" value="1"/>
</dbReference>
<dbReference type="Pfam" id="PF03099">
    <property type="entry name" value="BPL_LplA_LipB"/>
    <property type="match status" value="1"/>
</dbReference>
<dbReference type="KEGG" id="bfk:QN062_04235"/>
<proteinExistence type="predicted"/>
<dbReference type="RefSeq" id="WP_369342348.1">
    <property type="nucleotide sequence ID" value="NZ_CP129675.1"/>
</dbReference>
<dbReference type="EMBL" id="CP129675">
    <property type="protein sequence ID" value="XDS46979.1"/>
    <property type="molecule type" value="Genomic_DNA"/>
</dbReference>
<gene>
    <name evidence="6" type="ORF">QN062_04235</name>
    <name evidence="5" type="ORF">QN216_08250</name>
    <name evidence="4" type="ORF">QN217_02215</name>
</gene>
<evidence type="ECO:0000259" key="3">
    <source>
        <dbReference type="PROSITE" id="PS51733"/>
    </source>
</evidence>
<dbReference type="PANTHER" id="PTHR12835">
    <property type="entry name" value="BIOTIN PROTEIN LIGASE"/>
    <property type="match status" value="1"/>
</dbReference>
<evidence type="ECO:0000256" key="2">
    <source>
        <dbReference type="SAM" id="MobiDB-lite"/>
    </source>
</evidence>
<evidence type="ECO:0000256" key="1">
    <source>
        <dbReference type="ARBA" id="ARBA00022598"/>
    </source>
</evidence>
<reference evidence="5" key="1">
    <citation type="submission" date="2023-07" db="EMBL/GenBank/DDBJ databases">
        <title>Bifidobacterium aquikefiriaerophilum sp. nov. and Bifidobacterium eccum sp. nov., isolated from water kefir.</title>
        <authorList>
            <person name="Breselge S."/>
            <person name="Bellassi P."/>
            <person name="Barcenilla C."/>
            <person name="Alvarez-Ordonez A."/>
            <person name="Morelli L."/>
            <person name="Cotter P.D."/>
        </authorList>
    </citation>
    <scope>NUCLEOTIDE SEQUENCE</scope>
    <source>
        <strain evidence="6">WK012_4_13</strain>
        <strain evidence="5">WK013_4_14</strain>
        <strain evidence="4">WK048_4_13</strain>
    </source>
</reference>
<dbReference type="CDD" id="cd16442">
    <property type="entry name" value="BPL"/>
    <property type="match status" value="1"/>
</dbReference>
<feature type="compositionally biased region" description="Basic and acidic residues" evidence="2">
    <location>
        <begin position="88"/>
        <end position="99"/>
    </location>
</feature>
<sequence length="344" mass="37613">MPYQDCIWSSSVPETEEVASTVKMLDTVDSTNSLIARAVAASGFSDAVNCVAHLFESPEDIGEGEGEGEGTDTDRRVVGIQTPASSDHGSESSSERSERLPISIAVSDVQTKCRGRQGRTWFNSPGESLLSSWAVPVRIDVLDSRHSGWFTTICGIALIDAIGEVMTRHDVRALNPDVQLELKWPNDVFCQGRKLAGILCEMVPTDESSAVLIIGIGMNLFVPQENLPIDMSTSLQLQFGPLPPYAELRDELVCVTTQHLRRELSAFMKHPDVVIPDLRDRVERLSWTLGKQVRAHLADDRSLIGRALSINDDASLTILRHDGCRQKVTVADVGVLPEIGDAVE</sequence>
<dbReference type="EMBL" id="CP129682">
    <property type="protein sequence ID" value="XDS48316.1"/>
    <property type="molecule type" value="Genomic_DNA"/>
</dbReference>
<dbReference type="InterPro" id="IPR004408">
    <property type="entry name" value="Biotin_CoA_COase_ligase"/>
</dbReference>
<feature type="region of interest" description="Disordered" evidence="2">
    <location>
        <begin position="81"/>
        <end position="100"/>
    </location>
</feature>
<protein>
    <submittedName>
        <fullName evidence="5">Biotin--[acetyl-CoA-carboxylase] ligase</fullName>
    </submittedName>
</protein>
<dbReference type="InterPro" id="IPR004143">
    <property type="entry name" value="BPL_LPL_catalytic"/>
</dbReference>
<dbReference type="PANTHER" id="PTHR12835:SF5">
    <property type="entry name" value="BIOTIN--PROTEIN LIGASE"/>
    <property type="match status" value="1"/>
</dbReference>
<dbReference type="SUPFAM" id="SSF55681">
    <property type="entry name" value="Class II aaRS and biotin synthetases"/>
    <property type="match status" value="1"/>
</dbReference>
<evidence type="ECO:0000313" key="6">
    <source>
        <dbReference type="EMBL" id="XDS51385.1"/>
    </source>
</evidence>
<keyword evidence="1 5" id="KW-0436">Ligase</keyword>